<dbReference type="InterPro" id="IPR003879">
    <property type="entry name" value="Butyrophylin_SPRY"/>
</dbReference>
<dbReference type="CDD" id="cd12888">
    <property type="entry name" value="SPRY_PRY_TRIM7_like"/>
    <property type="match status" value="1"/>
</dbReference>
<dbReference type="Proteomes" id="UP000189705">
    <property type="component" value="Unplaced"/>
</dbReference>
<dbReference type="RefSeq" id="XP_025051355.1">
    <property type="nucleotide sequence ID" value="XM_025195570.1"/>
</dbReference>
<dbReference type="GeneID" id="102377469"/>
<dbReference type="SUPFAM" id="SSF49899">
    <property type="entry name" value="Concanavalin A-like lectins/glucanases"/>
    <property type="match status" value="1"/>
</dbReference>
<evidence type="ECO:0000259" key="1">
    <source>
        <dbReference type="PROSITE" id="PS50188"/>
    </source>
</evidence>
<dbReference type="InterPro" id="IPR001870">
    <property type="entry name" value="B30.2/SPRY"/>
</dbReference>
<dbReference type="PRINTS" id="PR01407">
    <property type="entry name" value="BUTYPHLNCDUF"/>
</dbReference>
<dbReference type="Pfam" id="PF13765">
    <property type="entry name" value="PRY"/>
    <property type="match status" value="1"/>
</dbReference>
<evidence type="ECO:0000313" key="2">
    <source>
        <dbReference type="Proteomes" id="UP000189705"/>
    </source>
</evidence>
<dbReference type="FunFam" id="2.60.120.920:FF:000004">
    <property type="entry name" value="Butyrophilin subfamily 1 member A1"/>
    <property type="match status" value="1"/>
</dbReference>
<accession>A0A3Q0FZ15</accession>
<dbReference type="InterPro" id="IPR043136">
    <property type="entry name" value="B30.2/SPRY_sf"/>
</dbReference>
<dbReference type="KEGG" id="asn:102377469"/>
<dbReference type="InterPro" id="IPR013320">
    <property type="entry name" value="ConA-like_dom_sf"/>
</dbReference>
<proteinExistence type="predicted"/>
<dbReference type="AlphaFoldDB" id="A0A3Q0FZ15"/>
<feature type="domain" description="B30.2/SPRY" evidence="1">
    <location>
        <begin position="47"/>
        <end position="243"/>
    </location>
</feature>
<dbReference type="SMART" id="SM00449">
    <property type="entry name" value="SPRY"/>
    <property type="match status" value="1"/>
</dbReference>
<organism evidence="2 3">
    <name type="scientific">Alligator sinensis</name>
    <name type="common">Chinese alligator</name>
    <dbReference type="NCBI Taxonomy" id="38654"/>
    <lineage>
        <taxon>Eukaryota</taxon>
        <taxon>Metazoa</taxon>
        <taxon>Chordata</taxon>
        <taxon>Craniata</taxon>
        <taxon>Vertebrata</taxon>
        <taxon>Euteleostomi</taxon>
        <taxon>Archelosauria</taxon>
        <taxon>Archosauria</taxon>
        <taxon>Crocodylia</taxon>
        <taxon>Alligatoridae</taxon>
        <taxon>Alligatorinae</taxon>
        <taxon>Alligator</taxon>
    </lineage>
</organism>
<dbReference type="InterPro" id="IPR050143">
    <property type="entry name" value="TRIM/RBCC"/>
</dbReference>
<protein>
    <submittedName>
        <fullName evidence="3">Tripartite motif-containing protein 15-like</fullName>
    </submittedName>
</protein>
<dbReference type="InterPro" id="IPR003877">
    <property type="entry name" value="SPRY_dom"/>
</dbReference>
<name>A0A3Q0FZ15_ALLSI</name>
<reference evidence="3" key="1">
    <citation type="submission" date="2025-08" db="UniProtKB">
        <authorList>
            <consortium name="RefSeq"/>
        </authorList>
    </citation>
    <scope>IDENTIFICATION</scope>
</reference>
<dbReference type="SMART" id="SM00589">
    <property type="entry name" value="PRY"/>
    <property type="match status" value="1"/>
</dbReference>
<dbReference type="Pfam" id="PF00622">
    <property type="entry name" value="SPRY"/>
    <property type="match status" value="1"/>
</dbReference>
<dbReference type="InterPro" id="IPR006574">
    <property type="entry name" value="PRY"/>
</dbReference>
<dbReference type="InParanoid" id="A0A3Q0FZ15"/>
<dbReference type="PANTHER" id="PTHR24103">
    <property type="entry name" value="E3 UBIQUITIN-PROTEIN LIGASE TRIM"/>
    <property type="match status" value="1"/>
</dbReference>
<dbReference type="Gene3D" id="2.60.120.920">
    <property type="match status" value="1"/>
</dbReference>
<evidence type="ECO:0000313" key="3">
    <source>
        <dbReference type="RefSeq" id="XP_025051355.1"/>
    </source>
</evidence>
<gene>
    <name evidence="3" type="primary">LOC102377469</name>
</gene>
<dbReference type="PROSITE" id="PS50188">
    <property type="entry name" value="B302_SPRY"/>
    <property type="match status" value="1"/>
</dbReference>
<sequence length="243" mass="27587">MRSRLSRCKKEQFQLPEGIYPELETRLSILSGQTLALQETLKKFQETLASTLEKVKRVPKGSYTKAMVTLDPDTANPYLVLSADRRSVRWTDTRQPVPDNPERFDVNQCVLGREGFTLGRHCWEVEVEVEMWRGDWAVGVTRESVRKKGWVRLSPEEGIWAVQRCGDQVQALTAPAPTRLSLRRVPRRVRVCLDCAGGQVSFLDADTEAPIFTFPPASFAGDRIRPWFSLWASGPGSELRLCH</sequence>
<keyword evidence="2" id="KW-1185">Reference proteome</keyword>